<evidence type="ECO:0000256" key="3">
    <source>
        <dbReference type="PROSITE-ProRule" id="PRU00235"/>
    </source>
</evidence>
<dbReference type="AlphaFoldDB" id="A0A060S8J5"/>
<keyword evidence="7" id="KW-1185">Reference proteome</keyword>
<feature type="repeat" description="RCC1" evidence="3">
    <location>
        <begin position="91"/>
        <end position="154"/>
    </location>
</feature>
<dbReference type="Gene3D" id="2.130.10.30">
    <property type="entry name" value="Regulator of chromosome condensation 1/beta-lactamase-inhibitor protein II"/>
    <property type="match status" value="1"/>
</dbReference>
<dbReference type="PRINTS" id="PR00633">
    <property type="entry name" value="RCCNDNSATION"/>
</dbReference>
<keyword evidence="1" id="KW-0344">Guanine-nucleotide releasing factor</keyword>
<dbReference type="Proteomes" id="UP000029665">
    <property type="component" value="Unassembled WGS sequence"/>
</dbReference>
<name>A0A060S8J5_PYCCI</name>
<dbReference type="GO" id="GO:0005737">
    <property type="term" value="C:cytoplasm"/>
    <property type="evidence" value="ECO:0007669"/>
    <property type="project" value="TreeGrafter"/>
</dbReference>
<dbReference type="HOGENOM" id="CLU_837130_0_0_1"/>
<organism evidence="6 7">
    <name type="scientific">Pycnoporus cinnabarinus</name>
    <name type="common">Cinnabar-red polypore</name>
    <name type="synonym">Trametes cinnabarina</name>
    <dbReference type="NCBI Taxonomy" id="5643"/>
    <lineage>
        <taxon>Eukaryota</taxon>
        <taxon>Fungi</taxon>
        <taxon>Dikarya</taxon>
        <taxon>Basidiomycota</taxon>
        <taxon>Agaricomycotina</taxon>
        <taxon>Agaricomycetes</taxon>
        <taxon>Polyporales</taxon>
        <taxon>Polyporaceae</taxon>
        <taxon>Trametes</taxon>
    </lineage>
</organism>
<feature type="region of interest" description="Disordered" evidence="4">
    <location>
        <begin position="1"/>
        <end position="91"/>
    </location>
</feature>
<proteinExistence type="predicted"/>
<feature type="repeat" description="RCC1" evidence="3">
    <location>
        <begin position="267"/>
        <end position="323"/>
    </location>
</feature>
<dbReference type="EMBL" id="CCBP010000021">
    <property type="protein sequence ID" value="CDO68609.1"/>
    <property type="molecule type" value="Genomic_DNA"/>
</dbReference>
<protein>
    <recommendedName>
        <fullName evidence="5">RCC1-like domain-containing protein</fullName>
    </recommendedName>
</protein>
<feature type="repeat" description="RCC1" evidence="3">
    <location>
        <begin position="155"/>
        <end position="209"/>
    </location>
</feature>
<gene>
    <name evidence="6" type="ORF">BN946_scf184996.g40</name>
</gene>
<evidence type="ECO:0000256" key="2">
    <source>
        <dbReference type="ARBA" id="ARBA00022737"/>
    </source>
</evidence>
<accession>A0A060S8J5</accession>
<dbReference type="InterPro" id="IPR058923">
    <property type="entry name" value="RCC1-like_dom"/>
</dbReference>
<dbReference type="GO" id="GO:0005085">
    <property type="term" value="F:guanyl-nucleotide exchange factor activity"/>
    <property type="evidence" value="ECO:0007669"/>
    <property type="project" value="TreeGrafter"/>
</dbReference>
<dbReference type="PROSITE" id="PS50012">
    <property type="entry name" value="RCC1_3"/>
    <property type="match status" value="4"/>
</dbReference>
<evidence type="ECO:0000313" key="6">
    <source>
        <dbReference type="EMBL" id="CDO68609.1"/>
    </source>
</evidence>
<dbReference type="InterPro" id="IPR000408">
    <property type="entry name" value="Reg_chr_condens"/>
</dbReference>
<dbReference type="PANTHER" id="PTHR45982:SF1">
    <property type="entry name" value="REGULATOR OF CHROMOSOME CONDENSATION"/>
    <property type="match status" value="1"/>
</dbReference>
<dbReference type="InterPro" id="IPR009091">
    <property type="entry name" value="RCC1/BLIP-II"/>
</dbReference>
<feature type="domain" description="RCC1-like" evidence="5">
    <location>
        <begin position="92"/>
        <end position="324"/>
    </location>
</feature>
<sequence length="332" mass="35091">MALRTSRLPEALPSGGRHTRSKRPASSPPPPTAAKRRAREPHVEITNVPKTSGRSRRPVRPAAPLPEPEPEETRNVSLQPPAPPAHERPSWQLFGWGANDSAQLGMGRYSEELSKPTRNQAVEDLIANGQFGEVGAGLEAIAAGGFHSLAVSEDGAVWSFGSNDDAALGRPSAEGDDLGPGRIQSLVDEGFRAVRVVAGDCFSAALSESGELRVWGLYHSTAADGMRAFSPSIAKQPTPIQIPELANERFASIAGGSDHLVLLTVAGEVYTVGCGDSGQLGYRVPATNPVLGTIPHKVLRVSRGHRALVVGAGGYTSFFVDERGVKKAQHDV</sequence>
<evidence type="ECO:0000313" key="7">
    <source>
        <dbReference type="Proteomes" id="UP000029665"/>
    </source>
</evidence>
<keyword evidence="2" id="KW-0677">Repeat</keyword>
<evidence type="ECO:0000256" key="4">
    <source>
        <dbReference type="SAM" id="MobiDB-lite"/>
    </source>
</evidence>
<dbReference type="PANTHER" id="PTHR45982">
    <property type="entry name" value="REGULATOR OF CHROMOSOME CONDENSATION"/>
    <property type="match status" value="1"/>
</dbReference>
<evidence type="ECO:0000259" key="5">
    <source>
        <dbReference type="Pfam" id="PF25390"/>
    </source>
</evidence>
<reference evidence="6" key="1">
    <citation type="submission" date="2014-01" db="EMBL/GenBank/DDBJ databases">
        <title>The genome of the white-rot fungus Pycnoporus cinnabarinus: a basidiomycete model with a versatile arsenal for lignocellulosic biomass breakdown.</title>
        <authorList>
            <person name="Levasseur A."/>
            <person name="Lomascolo A."/>
            <person name="Ruiz-Duenas F.J."/>
            <person name="Uzan E."/>
            <person name="Piumi F."/>
            <person name="Kues U."/>
            <person name="Ram A.F.J."/>
            <person name="Murat C."/>
            <person name="Haon M."/>
            <person name="Benoit I."/>
            <person name="Arfi Y."/>
            <person name="Chevret D."/>
            <person name="Drula E."/>
            <person name="Kwon M.J."/>
            <person name="Gouret P."/>
            <person name="Lesage-Meessen L."/>
            <person name="Lombard V."/>
            <person name="Mariette J."/>
            <person name="Noirot C."/>
            <person name="Park J."/>
            <person name="Patyshakuliyeva A."/>
            <person name="Wieneger R.A.B."/>
            <person name="Wosten H.A.B."/>
            <person name="Martin F."/>
            <person name="Coutinho P.M."/>
            <person name="de Vries R."/>
            <person name="Martinez A.T."/>
            <person name="Klopp C."/>
            <person name="Pontarotti P."/>
            <person name="Henrissat B."/>
            <person name="Record E."/>
        </authorList>
    </citation>
    <scope>NUCLEOTIDE SEQUENCE [LARGE SCALE GENOMIC DNA]</scope>
    <source>
        <strain evidence="6">BRFM137</strain>
    </source>
</reference>
<dbReference type="STRING" id="5643.A0A060S8J5"/>
<comment type="caution">
    <text evidence="6">The sequence shown here is derived from an EMBL/GenBank/DDBJ whole genome shotgun (WGS) entry which is preliminary data.</text>
</comment>
<dbReference type="OrthoDB" id="61110at2759"/>
<dbReference type="Pfam" id="PF25390">
    <property type="entry name" value="WD40_RLD"/>
    <property type="match status" value="1"/>
</dbReference>
<feature type="repeat" description="RCC1" evidence="3">
    <location>
        <begin position="210"/>
        <end position="266"/>
    </location>
</feature>
<dbReference type="PROSITE" id="PS00626">
    <property type="entry name" value="RCC1_2"/>
    <property type="match status" value="2"/>
</dbReference>
<dbReference type="OMA" id="RITHQVP"/>
<dbReference type="InterPro" id="IPR051553">
    <property type="entry name" value="Ran_GTPase-activating"/>
</dbReference>
<evidence type="ECO:0000256" key="1">
    <source>
        <dbReference type="ARBA" id="ARBA00022658"/>
    </source>
</evidence>
<dbReference type="SUPFAM" id="SSF50985">
    <property type="entry name" value="RCC1/BLIP-II"/>
    <property type="match status" value="1"/>
</dbReference>